<keyword evidence="2" id="KW-0238">DNA-binding</keyword>
<evidence type="ECO:0000313" key="5">
    <source>
        <dbReference type="EMBL" id="MDY0745292.1"/>
    </source>
</evidence>
<keyword evidence="3" id="KW-0804">Transcription</keyword>
<dbReference type="CDD" id="cd06170">
    <property type="entry name" value="LuxR_C_like"/>
    <property type="match status" value="1"/>
</dbReference>
<dbReference type="Proteomes" id="UP001285263">
    <property type="component" value="Unassembled WGS sequence"/>
</dbReference>
<reference evidence="5 6" key="1">
    <citation type="submission" date="2023-11" db="EMBL/GenBank/DDBJ databases">
        <title>Paucibacter sp. nov., isolated from fresh soil in Korea.</title>
        <authorList>
            <person name="Le N.T.T."/>
        </authorList>
    </citation>
    <scope>NUCLEOTIDE SEQUENCE [LARGE SCALE GENOMIC DNA]</scope>
    <source>
        <strain evidence="5 6">R3-3</strain>
    </source>
</reference>
<evidence type="ECO:0000256" key="1">
    <source>
        <dbReference type="ARBA" id="ARBA00023015"/>
    </source>
</evidence>
<evidence type="ECO:0000256" key="2">
    <source>
        <dbReference type="ARBA" id="ARBA00023125"/>
    </source>
</evidence>
<dbReference type="Pfam" id="PF25873">
    <property type="entry name" value="WHD_MalT"/>
    <property type="match status" value="1"/>
</dbReference>
<dbReference type="InterPro" id="IPR059106">
    <property type="entry name" value="WHD_MalT"/>
</dbReference>
<sequence>MPEKRSQSNAWMWVGKLTPPQMKLDTVQRDGLLKRLVQTQHVPLSLIISPAGFGKTTLLAQLHALYQRAGGPAAGATTQAAWLTLDEGDRDEGSFLAYVLLAIERAGIDLGPLVRRAHEQTLEADPMRTVSALLQAVQRAQRRVTLMLDDYHRATSPGVDEIVRMLLERGTPWLRIVIASRARPNWALATMKACGLLHEVHPSELVLSLSETTTMLGGGVDSFEASIIHSRTEGWAVAIQLARLWVSEGPGSSHGLQAFSGRVTEVADYLTEQVIAKLPEDCRQFLVETSMFERFNAELADVARGRTDSAEILARLSGIDSLLVPLDAARTWFRYHQLFADFLRPRLSKPRAREIHRAAAPWLAEQEDWSLAVAHALLAGDVRLAVSFIEKAGGWKLVLHMGIQYTRRLLERFDDLARRSEPQLLLIQAYLHAKHGDELLAFEMLRLAKAGLEREPSASAEHDMVVIEALVHSYFDHLEVSKSWPRTGEAANRYLPDDPLGQATLLCVSAVSAVALGHMAEAIEAARAARTRMRLVRSPLGENFCLLHESQALSVMGRLEQGRMMVDEAVSLAEANFGTDSSMKALVGCFKAQQLFWEGRWSEAQPLIQSVQDSLLRVDGWLDVFAVMAEVAWRIAVRNDGCAQAMSILDETALLARRRNMPRLERMAMVWRIDLLAQSGMAAQARKEAANAGLDKDLTNELAAEQPDWRFLEAASLALARMHLAGGAPSVGQARLKRAAKILQGMGLELPAWRVNLMSLLLDQRTRGHGAGEGDAESALTPILEHGLHGFLMELGQQVVPVVQQLAGPLSAQLQSALQKVNNSGSSAQARPQRRAQCSAKEMEVLNLLVAGQPNKLIARTMGISADTVKFHLKQIYRKLGVDNRSAAVTVAIRQGLVTAEAIPVGAQE</sequence>
<dbReference type="PRINTS" id="PR00038">
    <property type="entry name" value="HTHLUXR"/>
</dbReference>
<dbReference type="Gene3D" id="1.10.10.10">
    <property type="entry name" value="Winged helix-like DNA-binding domain superfamily/Winged helix DNA-binding domain"/>
    <property type="match status" value="1"/>
</dbReference>
<dbReference type="InterPro" id="IPR027417">
    <property type="entry name" value="P-loop_NTPase"/>
</dbReference>
<dbReference type="PANTHER" id="PTHR44688:SF16">
    <property type="entry name" value="DNA-BINDING TRANSCRIPTIONAL ACTIVATOR DEVR_DOSR"/>
    <property type="match status" value="1"/>
</dbReference>
<dbReference type="SUPFAM" id="SSF46894">
    <property type="entry name" value="C-terminal effector domain of the bipartite response regulators"/>
    <property type="match status" value="1"/>
</dbReference>
<evidence type="ECO:0000256" key="3">
    <source>
        <dbReference type="ARBA" id="ARBA00023163"/>
    </source>
</evidence>
<dbReference type="InterPro" id="IPR011990">
    <property type="entry name" value="TPR-like_helical_dom_sf"/>
</dbReference>
<organism evidence="5 6">
    <name type="scientific">Roseateles agri</name>
    <dbReference type="NCBI Taxonomy" id="3098619"/>
    <lineage>
        <taxon>Bacteria</taxon>
        <taxon>Pseudomonadati</taxon>
        <taxon>Pseudomonadota</taxon>
        <taxon>Betaproteobacteria</taxon>
        <taxon>Burkholderiales</taxon>
        <taxon>Sphaerotilaceae</taxon>
        <taxon>Roseateles</taxon>
    </lineage>
</organism>
<keyword evidence="6" id="KW-1185">Reference proteome</keyword>
<dbReference type="InterPro" id="IPR036388">
    <property type="entry name" value="WH-like_DNA-bd_sf"/>
</dbReference>
<evidence type="ECO:0000259" key="4">
    <source>
        <dbReference type="PROSITE" id="PS50043"/>
    </source>
</evidence>
<evidence type="ECO:0000313" key="6">
    <source>
        <dbReference type="Proteomes" id="UP001285263"/>
    </source>
</evidence>
<dbReference type="PANTHER" id="PTHR44688">
    <property type="entry name" value="DNA-BINDING TRANSCRIPTIONAL ACTIVATOR DEVR_DOSR"/>
    <property type="match status" value="1"/>
</dbReference>
<dbReference type="SMART" id="SM00382">
    <property type="entry name" value="AAA"/>
    <property type="match status" value="1"/>
</dbReference>
<dbReference type="EMBL" id="JAXCLA010000004">
    <property type="protein sequence ID" value="MDY0745292.1"/>
    <property type="molecule type" value="Genomic_DNA"/>
</dbReference>
<keyword evidence="1" id="KW-0805">Transcription regulation</keyword>
<proteinExistence type="predicted"/>
<protein>
    <submittedName>
        <fullName evidence="5">LuxR C-terminal-related transcriptional regulator</fullName>
    </submittedName>
</protein>
<dbReference type="InterPro" id="IPR000792">
    <property type="entry name" value="Tscrpt_reg_LuxR_C"/>
</dbReference>
<dbReference type="SUPFAM" id="SSF52540">
    <property type="entry name" value="P-loop containing nucleoside triphosphate hydrolases"/>
    <property type="match status" value="1"/>
</dbReference>
<dbReference type="InterPro" id="IPR003593">
    <property type="entry name" value="AAA+_ATPase"/>
</dbReference>
<dbReference type="SMART" id="SM00421">
    <property type="entry name" value="HTH_LUXR"/>
    <property type="match status" value="1"/>
</dbReference>
<accession>A0ABU5DG84</accession>
<dbReference type="PROSITE" id="PS50043">
    <property type="entry name" value="HTH_LUXR_2"/>
    <property type="match status" value="1"/>
</dbReference>
<name>A0ABU5DG84_9BURK</name>
<dbReference type="SUPFAM" id="SSF48452">
    <property type="entry name" value="TPR-like"/>
    <property type="match status" value="1"/>
</dbReference>
<dbReference type="Pfam" id="PF00196">
    <property type="entry name" value="GerE"/>
    <property type="match status" value="1"/>
</dbReference>
<dbReference type="InterPro" id="IPR016032">
    <property type="entry name" value="Sig_transdc_resp-reg_C-effctor"/>
</dbReference>
<feature type="domain" description="HTH luxR-type" evidence="4">
    <location>
        <begin position="831"/>
        <end position="896"/>
    </location>
</feature>
<comment type="caution">
    <text evidence="5">The sequence shown here is derived from an EMBL/GenBank/DDBJ whole genome shotgun (WGS) entry which is preliminary data.</text>
</comment>
<dbReference type="RefSeq" id="WP_320423202.1">
    <property type="nucleotide sequence ID" value="NZ_JAXCLA010000004.1"/>
</dbReference>
<gene>
    <name evidence="5" type="ORF">SNE35_12290</name>
</gene>